<comment type="similarity">
    <text evidence="7">Belongs to the ThrE exporter (TC 2.A.79) family.</text>
</comment>
<evidence type="ECO:0000256" key="1">
    <source>
        <dbReference type="ARBA" id="ARBA00004651"/>
    </source>
</evidence>
<keyword evidence="6 8" id="KW-0472">Membrane</keyword>
<dbReference type="GO" id="GO:0005886">
    <property type="term" value="C:plasma membrane"/>
    <property type="evidence" value="ECO:0007669"/>
    <property type="project" value="UniProtKB-SubCell"/>
</dbReference>
<dbReference type="EMBL" id="LS483487">
    <property type="protein sequence ID" value="SQJ00261.1"/>
    <property type="molecule type" value="Genomic_DNA"/>
</dbReference>
<feature type="transmembrane region" description="Helical" evidence="8">
    <location>
        <begin position="6"/>
        <end position="21"/>
    </location>
</feature>
<sequence>MLLEILWAATSTFAFGIIFNLKGKKLFCASAGGALGWAVYIFFKYNGSSIPSSFLYSSIAITVYSEIIARFLKTPVTSTLIASLIPLVPGSGVYFTMSYLVENKIEDAVAKGTETILITVAITVGIVLVSTFSQIYYKIRRYNKIKKKINLRNSVKLKKQINKF</sequence>
<name>A0AAX2J7B0_9FUSO</name>
<keyword evidence="3" id="KW-0997">Cell inner membrane</keyword>
<accession>A0AAX2J7B0</accession>
<feature type="transmembrane region" description="Helical" evidence="8">
    <location>
        <begin position="55"/>
        <end position="72"/>
    </location>
</feature>
<feature type="transmembrane region" description="Helical" evidence="8">
    <location>
        <begin position="116"/>
        <end position="137"/>
    </location>
</feature>
<dbReference type="RefSeq" id="WP_005978106.1">
    <property type="nucleotide sequence ID" value="NZ_CABKNW010000003.1"/>
</dbReference>
<dbReference type="InterPro" id="IPR050539">
    <property type="entry name" value="ThrE_Dicarb/AminoAcid_Exp"/>
</dbReference>
<dbReference type="PANTHER" id="PTHR34390:SF1">
    <property type="entry name" value="SUCCINATE TRANSPORTER SUBUNIT YJJB-RELATED"/>
    <property type="match status" value="1"/>
</dbReference>
<evidence type="ECO:0000256" key="7">
    <source>
        <dbReference type="ARBA" id="ARBA00034125"/>
    </source>
</evidence>
<keyword evidence="4 8" id="KW-0812">Transmembrane</keyword>
<reference evidence="10 11" key="1">
    <citation type="submission" date="2018-06" db="EMBL/GenBank/DDBJ databases">
        <authorList>
            <consortium name="Pathogen Informatics"/>
            <person name="Doyle S."/>
        </authorList>
    </citation>
    <scope>NUCLEOTIDE SEQUENCE [LARGE SCALE GENOMIC DNA]</scope>
    <source>
        <strain evidence="10 11">NCTC12112</strain>
    </source>
</reference>
<feature type="domain" description="Threonine/Serine exporter ThrE" evidence="9">
    <location>
        <begin position="5"/>
        <end position="131"/>
    </location>
</feature>
<keyword evidence="2" id="KW-1003">Cell membrane</keyword>
<evidence type="ECO:0000259" key="9">
    <source>
        <dbReference type="Pfam" id="PF12821"/>
    </source>
</evidence>
<evidence type="ECO:0000256" key="6">
    <source>
        <dbReference type="ARBA" id="ARBA00023136"/>
    </source>
</evidence>
<dbReference type="InterPro" id="IPR024528">
    <property type="entry name" value="ThrE_2"/>
</dbReference>
<proteinExistence type="inferred from homology"/>
<evidence type="ECO:0000313" key="10">
    <source>
        <dbReference type="EMBL" id="SQJ00261.1"/>
    </source>
</evidence>
<dbReference type="GO" id="GO:0015744">
    <property type="term" value="P:succinate transport"/>
    <property type="evidence" value="ECO:0007669"/>
    <property type="project" value="TreeGrafter"/>
</dbReference>
<evidence type="ECO:0000256" key="3">
    <source>
        <dbReference type="ARBA" id="ARBA00022519"/>
    </source>
</evidence>
<gene>
    <name evidence="10" type="ORF">NCTC12112_00596</name>
</gene>
<evidence type="ECO:0000256" key="8">
    <source>
        <dbReference type="SAM" id="Phobius"/>
    </source>
</evidence>
<dbReference type="Pfam" id="PF12821">
    <property type="entry name" value="ThrE_2"/>
    <property type="match status" value="1"/>
</dbReference>
<dbReference type="AlphaFoldDB" id="A0AAX2J7B0"/>
<keyword evidence="5 8" id="KW-1133">Transmembrane helix</keyword>
<evidence type="ECO:0000256" key="2">
    <source>
        <dbReference type="ARBA" id="ARBA00022475"/>
    </source>
</evidence>
<dbReference type="GeneID" id="78455186"/>
<feature type="transmembrane region" description="Helical" evidence="8">
    <location>
        <begin position="26"/>
        <end position="43"/>
    </location>
</feature>
<dbReference type="KEGG" id="ful:C4N20_10210"/>
<dbReference type="PANTHER" id="PTHR34390">
    <property type="entry name" value="UPF0442 PROTEIN YJJB-RELATED"/>
    <property type="match status" value="1"/>
</dbReference>
<protein>
    <submittedName>
        <fullName evidence="10">Uncharacterized conserved protein</fullName>
    </submittedName>
</protein>
<organism evidence="10 11">
    <name type="scientific">Fusobacterium ulcerans</name>
    <dbReference type="NCBI Taxonomy" id="861"/>
    <lineage>
        <taxon>Bacteria</taxon>
        <taxon>Fusobacteriati</taxon>
        <taxon>Fusobacteriota</taxon>
        <taxon>Fusobacteriia</taxon>
        <taxon>Fusobacteriales</taxon>
        <taxon>Fusobacteriaceae</taxon>
        <taxon>Fusobacterium</taxon>
    </lineage>
</organism>
<evidence type="ECO:0000313" key="11">
    <source>
        <dbReference type="Proteomes" id="UP000249008"/>
    </source>
</evidence>
<evidence type="ECO:0000256" key="5">
    <source>
        <dbReference type="ARBA" id="ARBA00022989"/>
    </source>
</evidence>
<feature type="transmembrane region" description="Helical" evidence="8">
    <location>
        <begin position="79"/>
        <end position="101"/>
    </location>
</feature>
<comment type="subcellular location">
    <subcellularLocation>
        <location evidence="1">Cell membrane</location>
        <topology evidence="1">Multi-pass membrane protein</topology>
    </subcellularLocation>
</comment>
<dbReference type="Proteomes" id="UP000249008">
    <property type="component" value="Chromosome 1"/>
</dbReference>
<evidence type="ECO:0000256" key="4">
    <source>
        <dbReference type="ARBA" id="ARBA00022692"/>
    </source>
</evidence>